<evidence type="ECO:0000313" key="2">
    <source>
        <dbReference type="EMBL" id="OBZ73703.1"/>
    </source>
</evidence>
<name>A0A1C7M9U9_GRIFR</name>
<feature type="compositionally biased region" description="Polar residues" evidence="1">
    <location>
        <begin position="13"/>
        <end position="25"/>
    </location>
</feature>
<feature type="region of interest" description="Disordered" evidence="1">
    <location>
        <begin position="1"/>
        <end position="30"/>
    </location>
</feature>
<dbReference type="AlphaFoldDB" id="A0A1C7M9U9"/>
<dbReference type="STRING" id="5627.A0A1C7M9U9"/>
<dbReference type="EMBL" id="LUGG01000006">
    <property type="protein sequence ID" value="OBZ73703.1"/>
    <property type="molecule type" value="Genomic_DNA"/>
</dbReference>
<keyword evidence="3" id="KW-1185">Reference proteome</keyword>
<sequence>MSQPHSHAPGQPCNHSHGPQPQQAQMVMRPPDPVMQALIEESFQCDVDFTGLNRLAKFLVSSPALRCPPPPQIANKNLSAAITNTKEEGNTLFKGAAR</sequence>
<gene>
    <name evidence="2" type="ORF">A0H81_05969</name>
</gene>
<evidence type="ECO:0000256" key="1">
    <source>
        <dbReference type="SAM" id="MobiDB-lite"/>
    </source>
</evidence>
<protein>
    <submittedName>
        <fullName evidence="2">Uncharacterized protein</fullName>
    </submittedName>
</protein>
<reference evidence="2 3" key="1">
    <citation type="submission" date="2016-03" db="EMBL/GenBank/DDBJ databases">
        <title>Whole genome sequencing of Grifola frondosa 9006-11.</title>
        <authorList>
            <person name="Min B."/>
            <person name="Park H."/>
            <person name="Kim J.-G."/>
            <person name="Cho H."/>
            <person name="Oh Y.-L."/>
            <person name="Kong W.-S."/>
            <person name="Choi I.-G."/>
        </authorList>
    </citation>
    <scope>NUCLEOTIDE SEQUENCE [LARGE SCALE GENOMIC DNA]</scope>
    <source>
        <strain evidence="2 3">9006-11</strain>
    </source>
</reference>
<evidence type="ECO:0000313" key="3">
    <source>
        <dbReference type="Proteomes" id="UP000092993"/>
    </source>
</evidence>
<proteinExistence type="predicted"/>
<dbReference type="Proteomes" id="UP000092993">
    <property type="component" value="Unassembled WGS sequence"/>
</dbReference>
<dbReference type="OrthoDB" id="433738at2759"/>
<accession>A0A1C7M9U9</accession>
<comment type="caution">
    <text evidence="2">The sequence shown here is derived from an EMBL/GenBank/DDBJ whole genome shotgun (WGS) entry which is preliminary data.</text>
</comment>
<organism evidence="2 3">
    <name type="scientific">Grifola frondosa</name>
    <name type="common">Maitake</name>
    <name type="synonym">Polyporus frondosus</name>
    <dbReference type="NCBI Taxonomy" id="5627"/>
    <lineage>
        <taxon>Eukaryota</taxon>
        <taxon>Fungi</taxon>
        <taxon>Dikarya</taxon>
        <taxon>Basidiomycota</taxon>
        <taxon>Agaricomycotina</taxon>
        <taxon>Agaricomycetes</taxon>
        <taxon>Polyporales</taxon>
        <taxon>Grifolaceae</taxon>
        <taxon>Grifola</taxon>
    </lineage>
</organism>